<dbReference type="EMBL" id="JAAVNE010000005">
    <property type="protein sequence ID" value="NKC30170.1"/>
    <property type="molecule type" value="Genomic_DNA"/>
</dbReference>
<proteinExistence type="predicted"/>
<organism evidence="1 2">
    <name type="scientific">Falsiroseomonas selenitidurans</name>
    <dbReference type="NCBI Taxonomy" id="2716335"/>
    <lineage>
        <taxon>Bacteria</taxon>
        <taxon>Pseudomonadati</taxon>
        <taxon>Pseudomonadota</taxon>
        <taxon>Alphaproteobacteria</taxon>
        <taxon>Acetobacterales</taxon>
        <taxon>Roseomonadaceae</taxon>
        <taxon>Falsiroseomonas</taxon>
    </lineage>
</organism>
<evidence type="ECO:0000313" key="1">
    <source>
        <dbReference type="EMBL" id="NKC30170.1"/>
    </source>
</evidence>
<name>A0ABX1DZ37_9PROT</name>
<sequence length="288" mass="31990">MSLQDPLFPPTPIIQPRKRQALLAALTDQVGRVAHLLPDQPRPREFVREVEHRAQYRAPWLFEEDPQAVAAVAVEAALLGLTLDWMEATIEPAAGGRLTLRVLSRGMTGAIVRTVNCSMLLAHVVHRGDDYRRIEHESGPQILVSAPPRDQDEADWIFVYATANRHRENRSAVVTRAEAEARLAQRKAPADGSACDLARLMCIAAAAEPMLAEMPQRWPAVQRCRRVIDRACGDGRLAPWPIGETVPEAARARDTAREALNRLNGLARQPKWLRDQLADITQALRSAA</sequence>
<gene>
    <name evidence="1" type="ORF">HEQ75_04805</name>
</gene>
<protein>
    <submittedName>
        <fullName evidence="1">Uncharacterized protein</fullName>
    </submittedName>
</protein>
<dbReference type="RefSeq" id="WP_168027792.1">
    <property type="nucleotide sequence ID" value="NZ_JAAVNE010000005.1"/>
</dbReference>
<keyword evidence="2" id="KW-1185">Reference proteome</keyword>
<comment type="caution">
    <text evidence="1">The sequence shown here is derived from an EMBL/GenBank/DDBJ whole genome shotgun (WGS) entry which is preliminary data.</text>
</comment>
<accession>A0ABX1DZ37</accession>
<dbReference type="Proteomes" id="UP000787635">
    <property type="component" value="Unassembled WGS sequence"/>
</dbReference>
<reference evidence="1 2" key="1">
    <citation type="submission" date="2020-03" db="EMBL/GenBank/DDBJ databases">
        <title>Roseomonas selenitidurans sp. nov. isolated from urban soil.</title>
        <authorList>
            <person name="Liu H."/>
        </authorList>
    </citation>
    <scope>NUCLEOTIDE SEQUENCE [LARGE SCALE GENOMIC DNA]</scope>
    <source>
        <strain evidence="1 2">BU-1</strain>
    </source>
</reference>
<evidence type="ECO:0000313" key="2">
    <source>
        <dbReference type="Proteomes" id="UP000787635"/>
    </source>
</evidence>